<keyword evidence="10 11" id="KW-0694">RNA-binding</keyword>
<dbReference type="AlphaFoldDB" id="A0A2R6XYL3"/>
<dbReference type="GO" id="GO:0043822">
    <property type="term" value="F:ribonuclease M5 activity"/>
    <property type="evidence" value="ECO:0007669"/>
    <property type="project" value="UniProtKB-UniRule"/>
</dbReference>
<dbReference type="Proteomes" id="UP000244338">
    <property type="component" value="Unassembled WGS sequence"/>
</dbReference>
<dbReference type="HAMAP" id="MF_01469">
    <property type="entry name" value="RNase_M5"/>
    <property type="match status" value="1"/>
</dbReference>
<dbReference type="InterPro" id="IPR025156">
    <property type="entry name" value="RNase_M5_C"/>
</dbReference>
<evidence type="ECO:0000256" key="8">
    <source>
        <dbReference type="ARBA" id="ARBA00022801"/>
    </source>
</evidence>
<evidence type="ECO:0000256" key="6">
    <source>
        <dbReference type="ARBA" id="ARBA00022730"/>
    </source>
</evidence>
<keyword evidence="6 11" id="KW-0699">rRNA-binding</keyword>
<organism evidence="13 14">
    <name type="scientific">Candidatus Carbonibacillus altaicus</name>
    <dbReference type="NCBI Taxonomy" id="2163959"/>
    <lineage>
        <taxon>Bacteria</taxon>
        <taxon>Bacillati</taxon>
        <taxon>Bacillota</taxon>
        <taxon>Bacilli</taxon>
        <taxon>Bacillales</taxon>
        <taxon>Candidatus Carbonibacillus</taxon>
    </lineage>
</organism>
<evidence type="ECO:0000256" key="5">
    <source>
        <dbReference type="ARBA" id="ARBA00022723"/>
    </source>
</evidence>
<keyword evidence="9" id="KW-0460">Magnesium</keyword>
<evidence type="ECO:0000313" key="13">
    <source>
        <dbReference type="EMBL" id="PTQ55500.1"/>
    </source>
</evidence>
<gene>
    <name evidence="11" type="primary">rnmV</name>
    <name evidence="13" type="ORF">BSOLF_1946</name>
</gene>
<keyword evidence="8 11" id="KW-0378">Hydrolase</keyword>
<keyword evidence="4 11" id="KW-0540">Nuclease</keyword>
<dbReference type="Gene3D" id="3.40.1360.10">
    <property type="match status" value="1"/>
</dbReference>
<evidence type="ECO:0000259" key="12">
    <source>
        <dbReference type="SMART" id="SM00493"/>
    </source>
</evidence>
<comment type="catalytic activity">
    <reaction evidence="11">
        <text>Endonucleolytic cleavage of RNA, removing 21 and 42 nucleotides, respectively, from the 5'- and 3'-termini of a 5S-rRNA precursor.</text>
        <dbReference type="EC" id="3.1.26.8"/>
    </reaction>
</comment>
<keyword evidence="7 11" id="KW-0255">Endonuclease</keyword>
<dbReference type="PANTHER" id="PTHR39156:SF1">
    <property type="entry name" value="RIBONUCLEASE M5"/>
    <property type="match status" value="1"/>
</dbReference>
<dbReference type="InterPro" id="IPR006171">
    <property type="entry name" value="TOPRIM_dom"/>
</dbReference>
<dbReference type="Pfam" id="PF13331">
    <property type="entry name" value="DUF4093"/>
    <property type="match status" value="1"/>
</dbReference>
<keyword evidence="3 11" id="KW-0698">rRNA processing</keyword>
<dbReference type="InterPro" id="IPR004466">
    <property type="entry name" value="RNase_M5"/>
</dbReference>
<evidence type="ECO:0000256" key="10">
    <source>
        <dbReference type="ARBA" id="ARBA00022884"/>
    </source>
</evidence>
<keyword evidence="1 11" id="KW-0963">Cytoplasm</keyword>
<evidence type="ECO:0000313" key="14">
    <source>
        <dbReference type="Proteomes" id="UP000244338"/>
    </source>
</evidence>
<comment type="function">
    <text evidence="11">Required for correct processing of both the 5' and 3' ends of 5S rRNA precursor. Cleaves both sides of a double-stranded region yielding mature 5S rRNA in one step.</text>
</comment>
<evidence type="ECO:0000256" key="2">
    <source>
        <dbReference type="ARBA" id="ARBA00022517"/>
    </source>
</evidence>
<sequence>MVKTLSDRNGRPTIPHVVLVEGKNDRNRVLEAVRADVLTTGGEALTESMVQTIRRLHERRGVIVLTDPDGPGGRIRRALTRAIPDLYHAYVPSHAAKRQGKIGIEHANLSVIREALLHPIQGGHPRNEGSPQYALLHHRPADTASPEEEKTTDSMLTWQAFQAMGLVGEDFSRDLRLKVGDMLGIGYGNAKQFYRLLQLFNIDEEKLSHAIKVAR</sequence>
<feature type="domain" description="Toprim" evidence="12">
    <location>
        <begin position="15"/>
        <end position="88"/>
    </location>
</feature>
<keyword evidence="5" id="KW-0479">Metal-binding</keyword>
<evidence type="ECO:0000256" key="7">
    <source>
        <dbReference type="ARBA" id="ARBA00022759"/>
    </source>
</evidence>
<keyword evidence="2 11" id="KW-0690">Ribosome biogenesis</keyword>
<reference evidence="14" key="1">
    <citation type="journal article" date="2018" name="Sci. Rep.">
        <title>Lignite coal burning seam in the remote Altai Mountains harbors a hydrogen-driven thermophilic microbial community.</title>
        <authorList>
            <person name="Kadnikov V.V."/>
            <person name="Mardanov A.V."/>
            <person name="Ivasenko D.A."/>
            <person name="Antsiferov D.V."/>
            <person name="Beletsky A.V."/>
            <person name="Karnachuk O.V."/>
            <person name="Ravin N.V."/>
        </authorList>
    </citation>
    <scope>NUCLEOTIDE SEQUENCE [LARGE SCALE GENOMIC DNA]</scope>
</reference>
<accession>A0A2R6XYL3</accession>
<dbReference type="SMART" id="SM00493">
    <property type="entry name" value="TOPRIM"/>
    <property type="match status" value="1"/>
</dbReference>
<evidence type="ECO:0000256" key="9">
    <source>
        <dbReference type="ARBA" id="ARBA00022842"/>
    </source>
</evidence>
<dbReference type="PANTHER" id="PTHR39156">
    <property type="entry name" value="RIBONUCLEASE M5"/>
    <property type="match status" value="1"/>
</dbReference>
<dbReference type="GO" id="GO:0005737">
    <property type="term" value="C:cytoplasm"/>
    <property type="evidence" value="ECO:0007669"/>
    <property type="project" value="UniProtKB-SubCell"/>
</dbReference>
<protein>
    <recommendedName>
        <fullName evidence="11">Ribonuclease M5</fullName>
        <ecNumber evidence="11">3.1.26.8</ecNumber>
    </recommendedName>
    <alternativeName>
        <fullName evidence="11">RNase M5</fullName>
    </alternativeName>
    <alternativeName>
        <fullName evidence="11">Ribosomal RNA terminal maturase M5</fullName>
    </alternativeName>
</protein>
<comment type="similarity">
    <text evidence="11">Belongs to the ribonuclease M5 family.</text>
</comment>
<dbReference type="EC" id="3.1.26.8" evidence="11"/>
<evidence type="ECO:0000256" key="1">
    <source>
        <dbReference type="ARBA" id="ARBA00022490"/>
    </source>
</evidence>
<proteinExistence type="inferred from homology"/>
<dbReference type="GO" id="GO:0006364">
    <property type="term" value="P:rRNA processing"/>
    <property type="evidence" value="ECO:0007669"/>
    <property type="project" value="UniProtKB-UniRule"/>
</dbReference>
<comment type="caution">
    <text evidence="13">The sequence shown here is derived from an EMBL/GenBank/DDBJ whole genome shotgun (WGS) entry which is preliminary data.</text>
</comment>
<evidence type="ECO:0000256" key="4">
    <source>
        <dbReference type="ARBA" id="ARBA00022722"/>
    </source>
</evidence>
<dbReference type="GO" id="GO:0019843">
    <property type="term" value="F:rRNA binding"/>
    <property type="evidence" value="ECO:0007669"/>
    <property type="project" value="UniProtKB-KW"/>
</dbReference>
<evidence type="ECO:0000256" key="3">
    <source>
        <dbReference type="ARBA" id="ARBA00022552"/>
    </source>
</evidence>
<evidence type="ECO:0000256" key="11">
    <source>
        <dbReference type="HAMAP-Rule" id="MF_01469"/>
    </source>
</evidence>
<dbReference type="EMBL" id="PEBX01000107">
    <property type="protein sequence ID" value="PTQ55500.1"/>
    <property type="molecule type" value="Genomic_DNA"/>
</dbReference>
<dbReference type="GO" id="GO:0046872">
    <property type="term" value="F:metal ion binding"/>
    <property type="evidence" value="ECO:0007669"/>
    <property type="project" value="UniProtKB-KW"/>
</dbReference>
<dbReference type="SUPFAM" id="SSF110455">
    <property type="entry name" value="Toprim domain"/>
    <property type="match status" value="1"/>
</dbReference>
<comment type="subcellular location">
    <subcellularLocation>
        <location evidence="11">Cytoplasm</location>
    </subcellularLocation>
</comment>
<name>A0A2R6XYL3_9BACL</name>